<protein>
    <recommendedName>
        <fullName evidence="5">DNA-binding protein</fullName>
    </recommendedName>
</protein>
<name>A0A1H9I3V3_9GAMM</name>
<feature type="compositionally biased region" description="Basic and acidic residues" evidence="7">
    <location>
        <begin position="87"/>
        <end position="98"/>
    </location>
</feature>
<evidence type="ECO:0000313" key="9">
    <source>
        <dbReference type="EMBL" id="SEQ69217.1"/>
    </source>
</evidence>
<dbReference type="PANTHER" id="PTHR38097">
    <property type="match status" value="1"/>
</dbReference>
<feature type="compositionally biased region" description="Polar residues" evidence="7">
    <location>
        <begin position="99"/>
        <end position="113"/>
    </location>
</feature>
<feature type="domain" description="DNA-binding protein H-NS-like C-terminal" evidence="8">
    <location>
        <begin position="86"/>
        <end position="133"/>
    </location>
</feature>
<evidence type="ECO:0000256" key="6">
    <source>
        <dbReference type="PIRSR" id="PIRSR002096-1"/>
    </source>
</evidence>
<evidence type="ECO:0000256" key="1">
    <source>
        <dbReference type="ARBA" id="ARBA00004453"/>
    </source>
</evidence>
<keyword evidence="10" id="KW-1185">Reference proteome</keyword>
<feature type="DNA-binding region" evidence="6">
    <location>
        <begin position="111"/>
        <end position="116"/>
    </location>
</feature>
<dbReference type="InterPro" id="IPR027444">
    <property type="entry name" value="H-NS_C_dom"/>
</dbReference>
<dbReference type="GO" id="GO:0000976">
    <property type="term" value="F:transcription cis-regulatory region binding"/>
    <property type="evidence" value="ECO:0007669"/>
    <property type="project" value="TreeGrafter"/>
</dbReference>
<dbReference type="Proteomes" id="UP000242515">
    <property type="component" value="Unassembled WGS sequence"/>
</dbReference>
<evidence type="ECO:0000256" key="7">
    <source>
        <dbReference type="SAM" id="MobiDB-lite"/>
    </source>
</evidence>
<comment type="subcellular location">
    <subcellularLocation>
        <location evidence="1">Cytoplasm</location>
        <location evidence="1">Nucleoid</location>
    </subcellularLocation>
</comment>
<gene>
    <name evidence="9" type="ORF">SAMN05216522_105197</name>
</gene>
<dbReference type="STRING" id="988801.SAMN05216522_105197"/>
<reference evidence="10" key="1">
    <citation type="submission" date="2016-10" db="EMBL/GenBank/DDBJ databases">
        <authorList>
            <person name="Varghese N."/>
            <person name="Submissions S."/>
        </authorList>
    </citation>
    <scope>NUCLEOTIDE SEQUENCE [LARGE SCALE GENOMIC DNA]</scope>
    <source>
        <strain evidence="10">8N4</strain>
    </source>
</reference>
<keyword evidence="4 5" id="KW-0238">DNA-binding</keyword>
<evidence type="ECO:0000256" key="4">
    <source>
        <dbReference type="ARBA" id="ARBA00023125"/>
    </source>
</evidence>
<dbReference type="GO" id="GO:0009295">
    <property type="term" value="C:nucleoid"/>
    <property type="evidence" value="ECO:0007669"/>
    <property type="project" value="UniProtKB-SubCell"/>
</dbReference>
<dbReference type="PIRSF" id="PIRSF002096">
    <property type="entry name" value="HnS"/>
    <property type="match status" value="1"/>
</dbReference>
<dbReference type="SMART" id="SM00528">
    <property type="entry name" value="HNS"/>
    <property type="match status" value="1"/>
</dbReference>
<dbReference type="AlphaFoldDB" id="A0A1H9I3V3"/>
<organism evidence="9 10">
    <name type="scientific">Rosenbergiella nectarea</name>
    <dbReference type="NCBI Taxonomy" id="988801"/>
    <lineage>
        <taxon>Bacteria</taxon>
        <taxon>Pseudomonadati</taxon>
        <taxon>Pseudomonadota</taxon>
        <taxon>Gammaproteobacteria</taxon>
        <taxon>Enterobacterales</taxon>
        <taxon>Erwiniaceae</taxon>
        <taxon>Rosenbergiella</taxon>
    </lineage>
</organism>
<evidence type="ECO:0000256" key="3">
    <source>
        <dbReference type="ARBA" id="ARBA00022490"/>
    </source>
</evidence>
<dbReference type="InterPro" id="IPR054180">
    <property type="entry name" value="H-NS-like_N"/>
</dbReference>
<dbReference type="GO" id="GO:0032993">
    <property type="term" value="C:protein-DNA complex"/>
    <property type="evidence" value="ECO:0007669"/>
    <property type="project" value="TreeGrafter"/>
</dbReference>
<keyword evidence="3" id="KW-0963">Cytoplasm</keyword>
<dbReference type="GO" id="GO:0005829">
    <property type="term" value="C:cytosol"/>
    <property type="evidence" value="ECO:0007669"/>
    <property type="project" value="TreeGrafter"/>
</dbReference>
<evidence type="ECO:0000259" key="8">
    <source>
        <dbReference type="SMART" id="SM00528"/>
    </source>
</evidence>
<dbReference type="Pfam" id="PF22470">
    <property type="entry name" value="Histone_HNS_N"/>
    <property type="match status" value="1"/>
</dbReference>
<dbReference type="GO" id="GO:0003680">
    <property type="term" value="F:minor groove of adenine-thymine-rich DNA binding"/>
    <property type="evidence" value="ECO:0007669"/>
    <property type="project" value="TreeGrafter"/>
</dbReference>
<dbReference type="GO" id="GO:0001217">
    <property type="term" value="F:DNA-binding transcription repressor activity"/>
    <property type="evidence" value="ECO:0007669"/>
    <property type="project" value="TreeGrafter"/>
</dbReference>
<proteinExistence type="inferred from homology"/>
<dbReference type="InterPro" id="IPR037150">
    <property type="entry name" value="H-NS_C_dom_sf"/>
</dbReference>
<accession>A0A1H9I3V3</accession>
<feature type="region of interest" description="Disordered" evidence="7">
    <location>
        <begin position="86"/>
        <end position="113"/>
    </location>
</feature>
<dbReference type="InterPro" id="IPR001801">
    <property type="entry name" value="Histone_HNS"/>
</dbReference>
<evidence type="ECO:0000256" key="2">
    <source>
        <dbReference type="ARBA" id="ARBA00010610"/>
    </source>
</evidence>
<evidence type="ECO:0000313" key="10">
    <source>
        <dbReference type="Proteomes" id="UP000242515"/>
    </source>
</evidence>
<dbReference type="GO" id="GO:0003681">
    <property type="term" value="F:bent DNA binding"/>
    <property type="evidence" value="ECO:0007669"/>
    <property type="project" value="TreeGrafter"/>
</dbReference>
<dbReference type="Gene3D" id="4.10.430.10">
    <property type="entry name" value="Histone-like protein H-NS, C-terminal domain"/>
    <property type="match status" value="1"/>
</dbReference>
<comment type="similarity">
    <text evidence="2 5">Belongs to the histone-like protein H-NS family.</text>
</comment>
<dbReference type="GO" id="GO:0046983">
    <property type="term" value="F:protein dimerization activity"/>
    <property type="evidence" value="ECO:0007669"/>
    <property type="project" value="InterPro"/>
</dbReference>
<evidence type="ECO:0000256" key="5">
    <source>
        <dbReference type="PIRNR" id="PIRNR002096"/>
    </source>
</evidence>
<dbReference type="Gene3D" id="1.10.287.1050">
    <property type="entry name" value="H-NS histone-like proteins"/>
    <property type="match status" value="1"/>
</dbReference>
<dbReference type="RefSeq" id="WP_092675315.1">
    <property type="nucleotide sequence ID" value="NZ_FOGC01000005.1"/>
</dbReference>
<dbReference type="InterPro" id="IPR027454">
    <property type="entry name" value="Histone_HNS_N"/>
</dbReference>
<dbReference type="Pfam" id="PF00816">
    <property type="entry name" value="Histone_HNS"/>
    <property type="match status" value="1"/>
</dbReference>
<sequence length="135" mass="15535">MSDQLLALNNYRFLRAEARNFSLETLCDIVDKLTAIVEERREEQAFKGAQDAEHAKRVDKIREMMLSEGIDISELVQQEVPVKSTKPMREKRSAKYEYTDSSGTHHTWTGQGRTPSFIQKALDQGDTLDKFLIKN</sequence>
<dbReference type="SUPFAM" id="SSF81273">
    <property type="entry name" value="H-NS histone-like proteins"/>
    <property type="match status" value="2"/>
</dbReference>
<dbReference type="GO" id="GO:0030527">
    <property type="term" value="F:structural constituent of chromatin"/>
    <property type="evidence" value="ECO:0007669"/>
    <property type="project" value="InterPro"/>
</dbReference>
<dbReference type="OrthoDB" id="6088948at2"/>
<dbReference type="PANTHER" id="PTHR38097:SF2">
    <property type="entry name" value="DNA-BINDING PROTEIN STPA"/>
    <property type="match status" value="1"/>
</dbReference>
<dbReference type="EMBL" id="FOGC01000005">
    <property type="protein sequence ID" value="SEQ69217.1"/>
    <property type="molecule type" value="Genomic_DNA"/>
</dbReference>